<proteinExistence type="predicted"/>
<dbReference type="Pfam" id="PF13439">
    <property type="entry name" value="Glyco_transf_4"/>
    <property type="match status" value="1"/>
</dbReference>
<dbReference type="CDD" id="cd03801">
    <property type="entry name" value="GT4_PimA-like"/>
    <property type="match status" value="1"/>
</dbReference>
<protein>
    <submittedName>
        <fullName evidence="3">Glycosyltransferase family 4 protein</fullName>
    </submittedName>
</protein>
<gene>
    <name evidence="3" type="ORF">M9189_10520</name>
</gene>
<dbReference type="PANTHER" id="PTHR12526">
    <property type="entry name" value="GLYCOSYLTRANSFERASE"/>
    <property type="match status" value="1"/>
</dbReference>
<dbReference type="SUPFAM" id="SSF53756">
    <property type="entry name" value="UDP-Glycosyltransferase/glycogen phosphorylase"/>
    <property type="match status" value="1"/>
</dbReference>
<evidence type="ECO:0000259" key="1">
    <source>
        <dbReference type="Pfam" id="PF00534"/>
    </source>
</evidence>
<dbReference type="InterPro" id="IPR001296">
    <property type="entry name" value="Glyco_trans_1"/>
</dbReference>
<feature type="domain" description="Glycosyl transferase family 1" evidence="1">
    <location>
        <begin position="196"/>
        <end position="350"/>
    </location>
</feature>
<evidence type="ECO:0000259" key="2">
    <source>
        <dbReference type="Pfam" id="PF13439"/>
    </source>
</evidence>
<keyword evidence="4" id="KW-1185">Reference proteome</keyword>
<dbReference type="Pfam" id="PF00534">
    <property type="entry name" value="Glycos_transf_1"/>
    <property type="match status" value="1"/>
</dbReference>
<reference evidence="3" key="1">
    <citation type="submission" date="2022-05" db="EMBL/GenBank/DDBJ databases">
        <authorList>
            <person name="Sun X."/>
        </authorList>
    </citation>
    <scope>NUCLEOTIDE SEQUENCE</scope>
    <source>
        <strain evidence="3">Ai-910</strain>
    </source>
</reference>
<sequence>MHICFLTYEYPLWGTGGIGSFVQTFGRALVRSGHKVTVLGIGKGHETEEMDDMGVEIIRLSAPRYLKSKASFAENAYNIRIKLKELHAKHPIDILESQESLMFMLPCRTPYVKVVRMHGGHHFFAESEHRKIDPWKGFLEKRSFSRADAFVAVSNFVKEHTGKYLSTGKKPVEIIRIPVDGKLFAASDPDKAISYRLVFAGTVCEKKGIRQLIEALKYVIPSFPLVHLDIYGRDWFFSDGRSYTEYLKNSFSSDILSHVVFHGPVKLQEIPSKYEVAELCVFPSHMETQGLVAPEAMFMGKPVLFSKLGPGPETIEDGVDGLLCDPYSPEDIAEKIIFAFENREKMKEMALVGQQKARAMFDTDRILEHNINFYRSLLDMKFKGTRR</sequence>
<dbReference type="PANTHER" id="PTHR12526:SF630">
    <property type="entry name" value="GLYCOSYLTRANSFERASE"/>
    <property type="match status" value="1"/>
</dbReference>
<evidence type="ECO:0000313" key="3">
    <source>
        <dbReference type="EMBL" id="URW79287.1"/>
    </source>
</evidence>
<organism evidence="3 4">
    <name type="scientific">Xiashengella succiniciproducens</name>
    <dbReference type="NCBI Taxonomy" id="2949635"/>
    <lineage>
        <taxon>Bacteria</taxon>
        <taxon>Pseudomonadati</taxon>
        <taxon>Bacteroidota</taxon>
        <taxon>Bacteroidia</taxon>
        <taxon>Marinilabiliales</taxon>
        <taxon>Marinilabiliaceae</taxon>
        <taxon>Xiashengella</taxon>
    </lineage>
</organism>
<dbReference type="Gene3D" id="3.40.50.2000">
    <property type="entry name" value="Glycogen Phosphorylase B"/>
    <property type="match status" value="2"/>
</dbReference>
<dbReference type="AlphaFoldDB" id="A0A9J6ZP45"/>
<name>A0A9J6ZP45_9BACT</name>
<dbReference type="InterPro" id="IPR028098">
    <property type="entry name" value="Glyco_trans_4-like_N"/>
</dbReference>
<accession>A0A9J6ZP45</accession>
<dbReference type="KEGG" id="alkq:M9189_10520"/>
<reference evidence="3" key="2">
    <citation type="submission" date="2022-06" db="EMBL/GenBank/DDBJ databases">
        <title>Xiashengella guii gen. nov. sp. nov., a bacterium isolated form anaerobic digestion tank.</title>
        <authorList>
            <person name="Huang H."/>
        </authorList>
    </citation>
    <scope>NUCLEOTIDE SEQUENCE</scope>
    <source>
        <strain evidence="3">Ai-910</strain>
    </source>
</reference>
<dbReference type="Proteomes" id="UP001056426">
    <property type="component" value="Chromosome"/>
</dbReference>
<feature type="domain" description="Glycosyltransferase subfamily 4-like N-terminal" evidence="2">
    <location>
        <begin position="16"/>
        <end position="180"/>
    </location>
</feature>
<dbReference type="GO" id="GO:0016757">
    <property type="term" value="F:glycosyltransferase activity"/>
    <property type="evidence" value="ECO:0007669"/>
    <property type="project" value="InterPro"/>
</dbReference>
<dbReference type="RefSeq" id="WP_250723056.1">
    <property type="nucleotide sequence ID" value="NZ_CP098400.1"/>
</dbReference>
<evidence type="ECO:0000313" key="4">
    <source>
        <dbReference type="Proteomes" id="UP001056426"/>
    </source>
</evidence>
<dbReference type="EMBL" id="CP098400">
    <property type="protein sequence ID" value="URW79287.1"/>
    <property type="molecule type" value="Genomic_DNA"/>
</dbReference>